<accession>A0A427Y416</accession>
<dbReference type="InterPro" id="IPR001005">
    <property type="entry name" value="SANT/Myb"/>
</dbReference>
<dbReference type="AlphaFoldDB" id="A0A427Y416"/>
<proteinExistence type="predicted"/>
<name>A0A427Y416_9TREE</name>
<feature type="domain" description="Myb-like" evidence="1">
    <location>
        <begin position="24"/>
        <end position="76"/>
    </location>
</feature>
<evidence type="ECO:0000259" key="1">
    <source>
        <dbReference type="PROSITE" id="PS50090"/>
    </source>
</evidence>
<dbReference type="CDD" id="cd00167">
    <property type="entry name" value="SANT"/>
    <property type="match status" value="1"/>
</dbReference>
<dbReference type="PROSITE" id="PS50090">
    <property type="entry name" value="MYB_LIKE"/>
    <property type="match status" value="1"/>
</dbReference>
<sequence length="280" mass="30466">MLGKLKSGLLNLRTLVGASSTFAWTDLEELALIAHVSTFLDEHGQKLDKAWASPALWTAIPTRKANACKQRWVQLHGIFVTARTLLAWDGFSWVNGHITAASSQVLAAAQKTMAFNYSHIRRLSPARYTQLDGLDLSALAQHGRDTSSKLVQKTDGSVERRNNRTLGLSYPSTTIPGLNIVDFSLPGLLAAAKKQGFKHRAAPTRAQLATLLGVSLPLSESQVVTKLRVMAEERGVDSTGDLKQLIARLELAADEVPVWVVPPIHPLLPPPTVLPLPPRC</sequence>
<dbReference type="RefSeq" id="XP_028478621.1">
    <property type="nucleotide sequence ID" value="XM_028619649.1"/>
</dbReference>
<dbReference type="EMBL" id="RSCE01000002">
    <property type="protein sequence ID" value="RSH85836.1"/>
    <property type="molecule type" value="Genomic_DNA"/>
</dbReference>
<gene>
    <name evidence="2" type="ORF">EHS24_004016</name>
</gene>
<keyword evidence="3" id="KW-1185">Reference proteome</keyword>
<organism evidence="2 3">
    <name type="scientific">Apiotrichum porosum</name>
    <dbReference type="NCBI Taxonomy" id="105984"/>
    <lineage>
        <taxon>Eukaryota</taxon>
        <taxon>Fungi</taxon>
        <taxon>Dikarya</taxon>
        <taxon>Basidiomycota</taxon>
        <taxon>Agaricomycotina</taxon>
        <taxon>Tremellomycetes</taxon>
        <taxon>Trichosporonales</taxon>
        <taxon>Trichosporonaceae</taxon>
        <taxon>Apiotrichum</taxon>
    </lineage>
</organism>
<evidence type="ECO:0000313" key="3">
    <source>
        <dbReference type="Proteomes" id="UP000279236"/>
    </source>
</evidence>
<comment type="caution">
    <text evidence="2">The sequence shown here is derived from an EMBL/GenBank/DDBJ whole genome shotgun (WGS) entry which is preliminary data.</text>
</comment>
<reference evidence="2 3" key="1">
    <citation type="submission" date="2018-11" db="EMBL/GenBank/DDBJ databases">
        <title>Genome sequence of Apiotrichum porosum DSM 27194.</title>
        <authorList>
            <person name="Aliyu H."/>
            <person name="Gorte O."/>
            <person name="Ochsenreither K."/>
        </authorList>
    </citation>
    <scope>NUCLEOTIDE SEQUENCE [LARGE SCALE GENOMIC DNA]</scope>
    <source>
        <strain evidence="2 3">DSM 27194</strain>
    </source>
</reference>
<evidence type="ECO:0000313" key="2">
    <source>
        <dbReference type="EMBL" id="RSH85836.1"/>
    </source>
</evidence>
<dbReference type="GeneID" id="39588559"/>
<dbReference type="Proteomes" id="UP000279236">
    <property type="component" value="Unassembled WGS sequence"/>
</dbReference>
<protein>
    <recommendedName>
        <fullName evidence="1">Myb-like domain-containing protein</fullName>
    </recommendedName>
</protein>